<dbReference type="SUPFAM" id="SSF53335">
    <property type="entry name" value="S-adenosyl-L-methionine-dependent methyltransferases"/>
    <property type="match status" value="1"/>
</dbReference>
<dbReference type="OrthoDB" id="2013972at2759"/>
<dbReference type="PANTHER" id="PTHR43591:SF102">
    <property type="entry name" value="S-ADENOSYL-L-METHIONINE-DEPENDENT METHYLTRANSFERASE"/>
    <property type="match status" value="1"/>
</dbReference>
<protein>
    <submittedName>
        <fullName evidence="2">E5096406-9cf0-4179-996b-278386b1c8a6</fullName>
    </submittedName>
</protein>
<organism evidence="2 3">
    <name type="scientific">Sclerotinia trifoliorum</name>
    <dbReference type="NCBI Taxonomy" id="28548"/>
    <lineage>
        <taxon>Eukaryota</taxon>
        <taxon>Fungi</taxon>
        <taxon>Dikarya</taxon>
        <taxon>Ascomycota</taxon>
        <taxon>Pezizomycotina</taxon>
        <taxon>Leotiomycetes</taxon>
        <taxon>Helotiales</taxon>
        <taxon>Sclerotiniaceae</taxon>
        <taxon>Sclerotinia</taxon>
    </lineage>
</organism>
<feature type="region of interest" description="Disordered" evidence="1">
    <location>
        <begin position="1"/>
        <end position="52"/>
    </location>
</feature>
<dbReference type="CDD" id="cd02440">
    <property type="entry name" value="AdoMet_MTases"/>
    <property type="match status" value="1"/>
</dbReference>
<dbReference type="Pfam" id="PF13489">
    <property type="entry name" value="Methyltransf_23"/>
    <property type="match status" value="1"/>
</dbReference>
<reference evidence="2" key="1">
    <citation type="submission" date="2020-10" db="EMBL/GenBank/DDBJ databases">
        <authorList>
            <person name="Kusch S."/>
        </authorList>
    </citation>
    <scope>NUCLEOTIDE SEQUENCE</scope>
    <source>
        <strain evidence="2">SwB9</strain>
    </source>
</reference>
<feature type="compositionally biased region" description="Acidic residues" evidence="1">
    <location>
        <begin position="97"/>
        <end position="106"/>
    </location>
</feature>
<dbReference type="GO" id="GO:0008168">
    <property type="term" value="F:methyltransferase activity"/>
    <property type="evidence" value="ECO:0007669"/>
    <property type="project" value="TreeGrafter"/>
</dbReference>
<dbReference type="Gene3D" id="3.40.50.150">
    <property type="entry name" value="Vaccinia Virus protein VP39"/>
    <property type="match status" value="1"/>
</dbReference>
<proteinExistence type="predicted"/>
<accession>A0A8H2VP08</accession>
<dbReference type="Proteomes" id="UP000624404">
    <property type="component" value="Unassembled WGS sequence"/>
</dbReference>
<sequence length="437" mass="48693">MHSVLLGNMKEPNAGLSHDQQSQPINDTEGEQLRPNSTNEKPVVLGPGEHHISSIPSITVKSRGHFPFSNMHSNQNNTNDIHTSLHHHDGSAATETETADAPELEVDSQTGSQSANNSDADSTMGESFISSTASLQESIYKYVEENGRTYHAYKSGKYVLPNDDAEQERLDLQHHLFSLSFDGALHLAPLPSKLHNVLDIGTGTGLWATEFAEQYPSAQIIGTDLSPIQPIYVPPNCRFEVNDAEEPWTYSHKFDYIHGRAMLSCFSDPARLIISAYKFLCPGGYLEMQDPQMPILGIDSSITGTALEEWGRVSCLAAERRGRKLTNSKHYGRWMAEAGFVDIVEKHFYWPCNTWVKGEKEKLLAMWTQQNVLDGIQGITMRNLTAGLGWSPEQVELFLVDVRRDLKNRRIHSYIDVVVFYGRKPGPGDLAIESGVV</sequence>
<name>A0A8H2VP08_9HELO</name>
<evidence type="ECO:0000256" key="1">
    <source>
        <dbReference type="SAM" id="MobiDB-lite"/>
    </source>
</evidence>
<dbReference type="PANTHER" id="PTHR43591">
    <property type="entry name" value="METHYLTRANSFERASE"/>
    <property type="match status" value="1"/>
</dbReference>
<dbReference type="AlphaFoldDB" id="A0A8H2VP08"/>
<keyword evidence="3" id="KW-1185">Reference proteome</keyword>
<evidence type="ECO:0000313" key="2">
    <source>
        <dbReference type="EMBL" id="CAD6441726.1"/>
    </source>
</evidence>
<comment type="caution">
    <text evidence="2">The sequence shown here is derived from an EMBL/GenBank/DDBJ whole genome shotgun (WGS) entry which is preliminary data.</text>
</comment>
<feature type="compositionally biased region" description="Polar residues" evidence="1">
    <location>
        <begin position="107"/>
        <end position="125"/>
    </location>
</feature>
<gene>
    <name evidence="2" type="ORF">SCLTRI_LOCUS1517</name>
</gene>
<feature type="region of interest" description="Disordered" evidence="1">
    <location>
        <begin position="68"/>
        <end position="125"/>
    </location>
</feature>
<dbReference type="InterPro" id="IPR029063">
    <property type="entry name" value="SAM-dependent_MTases_sf"/>
</dbReference>
<feature type="compositionally biased region" description="Polar residues" evidence="1">
    <location>
        <begin position="70"/>
        <end position="82"/>
    </location>
</feature>
<evidence type="ECO:0000313" key="3">
    <source>
        <dbReference type="Proteomes" id="UP000624404"/>
    </source>
</evidence>
<dbReference type="EMBL" id="CAJHIA010000007">
    <property type="protein sequence ID" value="CAD6441726.1"/>
    <property type="molecule type" value="Genomic_DNA"/>
</dbReference>